<dbReference type="OrthoDB" id="1467771at2"/>
<keyword evidence="2" id="KW-1185">Reference proteome</keyword>
<protein>
    <submittedName>
        <fullName evidence="1">Uncharacterized protein</fullName>
    </submittedName>
</protein>
<sequence>MKSIAVLLSISVLMIFTSCKKCNNDDPTARVVNNGTSAVSLQITSSVGNVISITGLEKGLISSEKSYSTGVATISGTIEGIQLSESVDMSECYAYDITITSENKLSVFSQDKN</sequence>
<dbReference type="PROSITE" id="PS51257">
    <property type="entry name" value="PROKAR_LIPOPROTEIN"/>
    <property type="match status" value="1"/>
</dbReference>
<proteinExistence type="predicted"/>
<name>A0A4Q4KHC2_9FLAO</name>
<dbReference type="RefSeq" id="WP_130094616.1">
    <property type="nucleotide sequence ID" value="NZ_SETE01000006.1"/>
</dbReference>
<comment type="caution">
    <text evidence="1">The sequence shown here is derived from an EMBL/GenBank/DDBJ whole genome shotgun (WGS) entry which is preliminary data.</text>
</comment>
<dbReference type="AlphaFoldDB" id="A0A4Q4KHC2"/>
<organism evidence="1 2">
    <name type="scientific">Brumimicrobium glaciale</name>
    <dbReference type="NCBI Taxonomy" id="200475"/>
    <lineage>
        <taxon>Bacteria</taxon>
        <taxon>Pseudomonadati</taxon>
        <taxon>Bacteroidota</taxon>
        <taxon>Flavobacteriia</taxon>
        <taxon>Flavobacteriales</taxon>
        <taxon>Crocinitomicaceae</taxon>
        <taxon>Brumimicrobium</taxon>
    </lineage>
</organism>
<evidence type="ECO:0000313" key="2">
    <source>
        <dbReference type="Proteomes" id="UP000293952"/>
    </source>
</evidence>
<dbReference type="Proteomes" id="UP000293952">
    <property type="component" value="Unassembled WGS sequence"/>
</dbReference>
<gene>
    <name evidence="1" type="ORF">ERX46_14680</name>
</gene>
<evidence type="ECO:0000313" key="1">
    <source>
        <dbReference type="EMBL" id="RYM32515.1"/>
    </source>
</evidence>
<dbReference type="EMBL" id="SETE01000006">
    <property type="protein sequence ID" value="RYM32515.1"/>
    <property type="molecule type" value="Genomic_DNA"/>
</dbReference>
<accession>A0A4Q4KHC2</accession>
<reference evidence="1 2" key="1">
    <citation type="submission" date="2019-02" db="EMBL/GenBank/DDBJ databases">
        <title>Genome sequence of the sea-ice species Brumimicrobium glaciale.</title>
        <authorList>
            <person name="Bowman J.P."/>
        </authorList>
    </citation>
    <scope>NUCLEOTIDE SEQUENCE [LARGE SCALE GENOMIC DNA]</scope>
    <source>
        <strain evidence="1 2">IC156</strain>
    </source>
</reference>